<feature type="compositionally biased region" description="Basic and acidic residues" evidence="2">
    <location>
        <begin position="805"/>
        <end position="853"/>
    </location>
</feature>
<gene>
    <name evidence="5" type="ORF">BRAFLDRAFT_63242</name>
</gene>
<keyword evidence="3" id="KW-0812">Transmembrane</keyword>
<evidence type="ECO:0000313" key="5">
    <source>
        <dbReference type="EMBL" id="EEN59135.1"/>
    </source>
</evidence>
<feature type="compositionally biased region" description="Basic and acidic residues" evidence="2">
    <location>
        <begin position="903"/>
        <end position="913"/>
    </location>
</feature>
<evidence type="ECO:0000256" key="2">
    <source>
        <dbReference type="SAM" id="MobiDB-lite"/>
    </source>
</evidence>
<organism>
    <name type="scientific">Branchiostoma floridae</name>
    <name type="common">Florida lancelet</name>
    <name type="synonym">Amphioxus</name>
    <dbReference type="NCBI Taxonomy" id="7739"/>
    <lineage>
        <taxon>Eukaryota</taxon>
        <taxon>Metazoa</taxon>
        <taxon>Chordata</taxon>
        <taxon>Cephalochordata</taxon>
        <taxon>Leptocardii</taxon>
        <taxon>Amphioxiformes</taxon>
        <taxon>Branchiostomatidae</taxon>
        <taxon>Branchiostoma</taxon>
    </lineage>
</organism>
<feature type="compositionally biased region" description="Basic and acidic residues" evidence="2">
    <location>
        <begin position="702"/>
        <end position="727"/>
    </location>
</feature>
<feature type="compositionally biased region" description="Basic and acidic residues" evidence="2">
    <location>
        <begin position="202"/>
        <end position="219"/>
    </location>
</feature>
<feature type="domain" description="AMP-activated protein kinase glycogen-binding" evidence="4">
    <location>
        <begin position="279"/>
        <end position="343"/>
    </location>
</feature>
<feature type="region of interest" description="Disordered" evidence="2">
    <location>
        <begin position="689"/>
        <end position="727"/>
    </location>
</feature>
<feature type="compositionally biased region" description="Basic and acidic residues" evidence="2">
    <location>
        <begin position="1601"/>
        <end position="1611"/>
    </location>
</feature>
<dbReference type="STRING" id="7739.C3YKR7"/>
<feature type="region of interest" description="Disordered" evidence="2">
    <location>
        <begin position="979"/>
        <end position="1076"/>
    </location>
</feature>
<feature type="region of interest" description="Disordered" evidence="2">
    <location>
        <begin position="805"/>
        <end position="872"/>
    </location>
</feature>
<sequence>MDGGVIACKDDTPRENICTKLTPDETTVRTEQPEPKTLTETTSAVEAAEEVLHDTEKASEELTSYTTLQDEIEKSSEPFDSEKSGEKSCPETPTDGAPSDATDTDNIIKTEDGSSIEIPAPDVSVEMTPAHEMQSAVDHAAAETSQDKTQDETVSQKEETSYDNDDSTEPLEEKLENTTVDSLNHNTKDETPPSNETVDEAPTDKDKKLEDAAQKETHVSNETASNSHEQMADKIADTALTQTPYPELRVEKLRDTATIEGLPEKTWVRIALHDYAHIKLLWKGEGNGGDLYVQGSWDGWRRSHKLKRGEYSVTLKLPTGLHEYKFRIGNNWFHDNSKNKMADCVPVKFSLRGKISGDVFVLGSWDGWSQATKLDKSDETLENSTRLSLPCGYYEYKFKIGDHWIHDNTKPTVVNKFRTLNNFVHVMKPPDIAISDASDQPEITVDFNPILQATEEPLPLIPKLYEAAPKENQDGDEESAFKVADDVAKETEQVKDTVEVPVTGRQDETSIKVSIVEDEHGAAEVENVETPFETTSLQVADDVAKETEQVKDTVEVPVLTGRQDETSIKVSLVEDEHGAAEVGNVETPETTALQVSGETVKETEQVKDTVDVPVIESPEETSIKVSLVEDEHGAAEVENVETPFETTSLQVSAEIVKTEQVKDAVEIPVIESPDEASTPVKASLVEDEHGAAEVDNVETPSEQEKSSSDARNIAERVSDKSVHQEEIAADENEVKLQKEIENAAVHEATKIEGGSIKTERQLQQEIADYLARENDNVPEMIATKETVDQKDNASNDVQDTIEKVADDKIVPQEEHRDESVERDPRTVPDDETLSLEKRHTVPETKESVSENQDKTPISAIKADGETGPELVQHQTEKYDHKVIQDIPESKDDCASDEVTKVLEERTLQEEEKAPILPQSEPVSETVQPVLQEQQPEETTLETLDKHTNKAVPLEETPIKTAEGGLEIEAFEPVVERQSLDEIPIEAEPNVQEKVAQTVSKETEKHDNVTQDIPEIKEDTTTDEVPPQKKGVETDKEQEKEATSLDNGSDKTNLQQGNQKLDETAPPKEAANHVETMVDDVVKEITKTAIQEAGKTSPQQETVESAAMQDLEEKTQEKLTKEPAKHEIPNEAEVEVTPHTTGQEEKADMAETEKDKAVEDVTGEVKGADKEAALPQVHTKADVTDYNMTEVLKENLQDARNDKKSSAVDIEKTTQNTEVEVTPSRVDANAVLTDKMEALTEILHEKEKDEKPVVVDVGKATQLEPDAPTYAPDITDLDKTTKKTTIETKVKQEDDDGLESMHKEEVLPEDETTKDVVSNLEKEVEKPSPKAPVQEKMSDTVVIEKVEKEKDKALGESPQKVDKAMKEADKIVPVDGGKEVQDRVGLGDLETSPTKEIGEHVIFDKAVSDEYKDAIEEKTSVAVSEEQKGDKTEVLIETKPVEEATSKVILDNLGADIKPQEEVAVKEQTIAKPVTGVEEEPSNQIQVEDNSEKREPPSETTKISQELEDVKSRTTTKERKELPTAGGSEIPILLLTEKQEKPLKPESKKDTKKKEDAKSRLPFWKKDKTSAEQEKSTPEKKPTREVQTTKKEDQPKPQTTSSKEEAKKKEGPTSRLSFLKKKKKEEPTVQKQTEKSKPETEKPSPEEPTTKTEKAKTRYNELDSNTPFCFLLLSVIFVTLWWFVLIYSLVY</sequence>
<proteinExistence type="predicted"/>
<feature type="region of interest" description="Disordered" evidence="2">
    <location>
        <begin position="1196"/>
        <end position="1221"/>
    </location>
</feature>
<dbReference type="InterPro" id="IPR032640">
    <property type="entry name" value="AMPK1_CBM"/>
</dbReference>
<feature type="compositionally biased region" description="Basic and acidic residues" evidence="2">
    <location>
        <begin position="1298"/>
        <end position="1327"/>
    </location>
</feature>
<dbReference type="Gene3D" id="2.60.40.10">
    <property type="entry name" value="Immunoglobulins"/>
    <property type="match status" value="2"/>
</dbReference>
<feature type="transmembrane region" description="Helical" evidence="3">
    <location>
        <begin position="1669"/>
        <end position="1689"/>
    </location>
</feature>
<feature type="compositionally biased region" description="Basic and acidic residues" evidence="2">
    <location>
        <begin position="1141"/>
        <end position="1155"/>
    </location>
</feature>
<feature type="compositionally biased region" description="Polar residues" evidence="2">
    <location>
        <begin position="220"/>
        <end position="229"/>
    </location>
</feature>
<feature type="domain" description="AMP-activated protein kinase glycogen-binding" evidence="4">
    <location>
        <begin position="347"/>
        <end position="429"/>
    </location>
</feature>
<feature type="region of interest" description="Disordered" evidence="2">
    <location>
        <begin position="903"/>
        <end position="964"/>
    </location>
</feature>
<dbReference type="Pfam" id="PF16561">
    <property type="entry name" value="AMPK1_CBM"/>
    <property type="match status" value="2"/>
</dbReference>
<comment type="function">
    <text evidence="1">Non-catalytic subunit of AMP-activated protein kinase (AMPK), an energy sensor protein kinase that plays a key role in regulating cellular energy metabolism. In response to reduction of intracellular ATP levels, AMPK activates energy-producing pathways and inhibits energy-consuming processes: inhibits protein, carbohydrate and lipid biosynthesis, as well as cell growth and proliferation. AMPK acts via direct phosphorylation of metabolic enzymes, and by longer-term effects via phosphorylation of transcription regulators. Also acts as a regulator of cellular polarity by remodeling the actin cytoskeleton; probably by indirectly activating myosin. Beta non-catalytic subunit acts as a scaffold on which the AMPK complex assembles, via its C-terminus that bridges alpha (PRKAA1 or PRKAA2) and gamma subunits (PRKAG1, PRKAG2 or PRKAG3).</text>
</comment>
<feature type="compositionally biased region" description="Polar residues" evidence="2">
    <location>
        <begin position="1093"/>
        <end position="1102"/>
    </location>
</feature>
<feature type="compositionally biased region" description="Polar residues" evidence="2">
    <location>
        <begin position="1043"/>
        <end position="1058"/>
    </location>
</feature>
<feature type="compositionally biased region" description="Basic and acidic residues" evidence="2">
    <location>
        <begin position="1059"/>
        <end position="1071"/>
    </location>
</feature>
<accession>C3YKR7</accession>
<dbReference type="InParanoid" id="C3YKR7"/>
<dbReference type="CDD" id="cd02859">
    <property type="entry name" value="E_set_AMPKbeta_like_N"/>
    <property type="match status" value="2"/>
</dbReference>
<feature type="compositionally biased region" description="Basic and acidic residues" evidence="2">
    <location>
        <begin position="1623"/>
        <end position="1655"/>
    </location>
</feature>
<feature type="compositionally biased region" description="Basic and acidic residues" evidence="2">
    <location>
        <begin position="1000"/>
        <end position="1042"/>
    </location>
</feature>
<feature type="compositionally biased region" description="Basic and acidic residues" evidence="2">
    <location>
        <begin position="1335"/>
        <end position="1381"/>
    </location>
</feature>
<reference evidence="5" key="1">
    <citation type="journal article" date="2008" name="Nature">
        <title>The amphioxus genome and the evolution of the chordate karyotype.</title>
        <authorList>
            <consortium name="US DOE Joint Genome Institute (JGI-PGF)"/>
            <person name="Putnam N.H."/>
            <person name="Butts T."/>
            <person name="Ferrier D.E.K."/>
            <person name="Furlong R.F."/>
            <person name="Hellsten U."/>
            <person name="Kawashima T."/>
            <person name="Robinson-Rechavi M."/>
            <person name="Shoguchi E."/>
            <person name="Terry A."/>
            <person name="Yu J.-K."/>
            <person name="Benito-Gutierrez E.L."/>
            <person name="Dubchak I."/>
            <person name="Garcia-Fernandez J."/>
            <person name="Gibson-Brown J.J."/>
            <person name="Grigoriev I.V."/>
            <person name="Horton A.C."/>
            <person name="de Jong P.J."/>
            <person name="Jurka J."/>
            <person name="Kapitonov V.V."/>
            <person name="Kohara Y."/>
            <person name="Kuroki Y."/>
            <person name="Lindquist E."/>
            <person name="Lucas S."/>
            <person name="Osoegawa K."/>
            <person name="Pennacchio L.A."/>
            <person name="Salamov A.A."/>
            <person name="Satou Y."/>
            <person name="Sauka-Spengler T."/>
            <person name="Schmutz J."/>
            <person name="Shin-I T."/>
            <person name="Toyoda A."/>
            <person name="Bronner-Fraser M."/>
            <person name="Fujiyama A."/>
            <person name="Holland L.Z."/>
            <person name="Holland P.W.H."/>
            <person name="Satoh N."/>
            <person name="Rokhsar D.S."/>
        </authorList>
    </citation>
    <scope>NUCLEOTIDE SEQUENCE [LARGE SCALE GENOMIC DNA]</scope>
    <source>
        <strain evidence="5">S238N-H82</strain>
        <tissue evidence="5">Testes</tissue>
    </source>
</reference>
<feature type="region of interest" description="Disordered" evidence="2">
    <location>
        <begin position="1468"/>
        <end position="1655"/>
    </location>
</feature>
<feature type="compositionally biased region" description="Basic and acidic residues" evidence="2">
    <location>
        <begin position="1507"/>
        <end position="1521"/>
    </location>
</feature>
<feature type="compositionally biased region" description="Basic and acidic residues" evidence="2">
    <location>
        <begin position="22"/>
        <end position="34"/>
    </location>
</feature>
<feature type="compositionally biased region" description="Basic and acidic residues" evidence="2">
    <location>
        <begin position="1536"/>
        <end position="1594"/>
    </location>
</feature>
<protein>
    <recommendedName>
        <fullName evidence="4">AMP-activated protein kinase glycogen-binding domain-containing protein</fullName>
    </recommendedName>
</protein>
<feature type="region of interest" description="Disordered" evidence="2">
    <location>
        <begin position="1088"/>
        <end position="1155"/>
    </location>
</feature>
<feature type="region of interest" description="Disordered" evidence="2">
    <location>
        <begin position="22"/>
        <end position="230"/>
    </location>
</feature>
<dbReference type="EMBL" id="GG666523">
    <property type="protein sequence ID" value="EEN59135.1"/>
    <property type="molecule type" value="Genomic_DNA"/>
</dbReference>
<feature type="compositionally biased region" description="Low complexity" evidence="2">
    <location>
        <begin position="924"/>
        <end position="933"/>
    </location>
</feature>
<evidence type="ECO:0000256" key="3">
    <source>
        <dbReference type="SAM" id="Phobius"/>
    </source>
</evidence>
<dbReference type="InterPro" id="IPR014756">
    <property type="entry name" value="Ig_E-set"/>
</dbReference>
<keyword evidence="3" id="KW-1133">Transmembrane helix</keyword>
<dbReference type="InterPro" id="IPR013783">
    <property type="entry name" value="Ig-like_fold"/>
</dbReference>
<evidence type="ECO:0000256" key="1">
    <source>
        <dbReference type="ARBA" id="ARBA00025180"/>
    </source>
</evidence>
<evidence type="ECO:0000259" key="4">
    <source>
        <dbReference type="Pfam" id="PF16561"/>
    </source>
</evidence>
<feature type="region of interest" description="Disordered" evidence="2">
    <location>
        <begin position="1285"/>
        <end position="1391"/>
    </location>
</feature>
<feature type="compositionally biased region" description="Basic and acidic residues" evidence="2">
    <location>
        <begin position="1196"/>
        <end position="1211"/>
    </location>
</feature>
<dbReference type="SUPFAM" id="SSF81296">
    <property type="entry name" value="E set domains"/>
    <property type="match status" value="2"/>
</dbReference>
<feature type="compositionally biased region" description="Basic and acidic residues" evidence="2">
    <location>
        <begin position="145"/>
        <end position="160"/>
    </location>
</feature>
<keyword evidence="3" id="KW-0472">Membrane</keyword>
<name>C3YKR7_BRAFL</name>
<feature type="compositionally biased region" description="Basic and acidic residues" evidence="2">
    <location>
        <begin position="1110"/>
        <end position="1128"/>
    </location>
</feature>
<feature type="compositionally biased region" description="Basic and acidic residues" evidence="2">
    <location>
        <begin position="50"/>
        <end position="60"/>
    </location>
</feature>
<feature type="compositionally biased region" description="Basic and acidic residues" evidence="2">
    <location>
        <begin position="71"/>
        <end position="89"/>
    </location>
</feature>
<feature type="compositionally biased region" description="Acidic residues" evidence="2">
    <location>
        <begin position="161"/>
        <end position="170"/>
    </location>
</feature>